<feature type="signal peptide" evidence="2">
    <location>
        <begin position="1"/>
        <end position="24"/>
    </location>
</feature>
<protein>
    <recommendedName>
        <fullName evidence="5">DUF4468 domain-containing protein</fullName>
    </recommendedName>
</protein>
<organism evidence="3 4">
    <name type="scientific">Jiulongibacter sediminis</name>
    <dbReference type="NCBI Taxonomy" id="1605367"/>
    <lineage>
        <taxon>Bacteria</taxon>
        <taxon>Pseudomonadati</taxon>
        <taxon>Bacteroidota</taxon>
        <taxon>Cytophagia</taxon>
        <taxon>Cytophagales</taxon>
        <taxon>Leadbetterellaceae</taxon>
        <taxon>Jiulongibacter</taxon>
    </lineage>
</organism>
<dbReference type="Proteomes" id="UP000050454">
    <property type="component" value="Unassembled WGS sequence"/>
</dbReference>
<name>A0A0P7BYJ1_9BACT</name>
<feature type="chain" id="PRO_5006136394" description="DUF4468 domain-containing protein" evidence="2">
    <location>
        <begin position="25"/>
        <end position="286"/>
    </location>
</feature>
<sequence length="286" mass="33422">MTSTFMKKAVLLSFLFLSAIQVTIAQHILKSDFLYNDEIHTSHYLYIRSEAKTITDEWGTYLNKIGKVDEKKGEITVTNIKKSGLSGYLDKVVSYVTENDNFVVINTLFLDENGRSLDIAQFDKKGLEDFFYQFYDIAYHNEEVRMAEADLEWSEDLMDIAEKDKGKAERAVEANIRAQERLGKKINQTPEELSKVIEKKDEVFQQLLRSEETEKTEELQEEVEKQEKKLVKLKDKNERDADRLDKREEEFPELTEELFKARENLEKAKQVVESKKVVLQELKANK</sequence>
<keyword evidence="2" id="KW-0732">Signal</keyword>
<evidence type="ECO:0000256" key="1">
    <source>
        <dbReference type="SAM" id="Coils"/>
    </source>
</evidence>
<reference evidence="3 4" key="1">
    <citation type="submission" date="2015-07" db="EMBL/GenBank/DDBJ databases">
        <title>The draft genome sequence of Leadbetterella sp. JN14-9.</title>
        <authorList>
            <person name="Liu Y."/>
            <person name="Du J."/>
            <person name="Shao Z."/>
        </authorList>
    </citation>
    <scope>NUCLEOTIDE SEQUENCE [LARGE SCALE GENOMIC DNA]</scope>
    <source>
        <strain evidence="3 4">JN14-9</strain>
    </source>
</reference>
<dbReference type="EMBL" id="LGTQ01000005">
    <property type="protein sequence ID" value="KPM49946.1"/>
    <property type="molecule type" value="Genomic_DNA"/>
</dbReference>
<feature type="coiled-coil region" evidence="1">
    <location>
        <begin position="209"/>
        <end position="285"/>
    </location>
</feature>
<evidence type="ECO:0000313" key="3">
    <source>
        <dbReference type="EMBL" id="KPM49946.1"/>
    </source>
</evidence>
<gene>
    <name evidence="3" type="ORF">AFM12_05105</name>
</gene>
<keyword evidence="1" id="KW-0175">Coiled coil</keyword>
<comment type="caution">
    <text evidence="3">The sequence shown here is derived from an EMBL/GenBank/DDBJ whole genome shotgun (WGS) entry which is preliminary data.</text>
</comment>
<evidence type="ECO:0000313" key="4">
    <source>
        <dbReference type="Proteomes" id="UP000050454"/>
    </source>
</evidence>
<proteinExistence type="predicted"/>
<accession>A0A0P7BYJ1</accession>
<evidence type="ECO:0000256" key="2">
    <source>
        <dbReference type="SAM" id="SignalP"/>
    </source>
</evidence>
<evidence type="ECO:0008006" key="5">
    <source>
        <dbReference type="Google" id="ProtNLM"/>
    </source>
</evidence>
<dbReference type="AlphaFoldDB" id="A0A0P7BYJ1"/>
<keyword evidence="4" id="KW-1185">Reference proteome</keyword>
<dbReference type="STRING" id="1605367.AFM12_05105"/>